<evidence type="ECO:0000256" key="1">
    <source>
        <dbReference type="SAM" id="MobiDB-lite"/>
    </source>
</evidence>
<protein>
    <recommendedName>
        <fullName evidence="4">BTB domain-containing protein</fullName>
    </recommendedName>
</protein>
<feature type="compositionally biased region" description="Basic residues" evidence="1">
    <location>
        <begin position="17"/>
        <end position="27"/>
    </location>
</feature>
<keyword evidence="3" id="KW-1185">Reference proteome</keyword>
<evidence type="ECO:0000313" key="3">
    <source>
        <dbReference type="Proteomes" id="UP000183567"/>
    </source>
</evidence>
<organism evidence="2 3">
    <name type="scientific">Rhizopogon vesiculosus</name>
    <dbReference type="NCBI Taxonomy" id="180088"/>
    <lineage>
        <taxon>Eukaryota</taxon>
        <taxon>Fungi</taxon>
        <taxon>Dikarya</taxon>
        <taxon>Basidiomycota</taxon>
        <taxon>Agaricomycotina</taxon>
        <taxon>Agaricomycetes</taxon>
        <taxon>Agaricomycetidae</taxon>
        <taxon>Boletales</taxon>
        <taxon>Suillineae</taxon>
        <taxon>Rhizopogonaceae</taxon>
        <taxon>Rhizopogon</taxon>
    </lineage>
</organism>
<sequence>MMHDSDEDIQVSPPPAKRQRKSQRRIPKPSSEQLPFWFYDGDIMIGVEGQSWKIHRSKLMCSVVFADMLELPQPSDIESMHGWWLYERDKFDSQTIVFDTIAGALRISNKYDIADLRQWSTFQLLLRWPQDLTKMTYTAFPHAAEAICLARECDAPEILPAAFYALSIVRWSRRAEGGSSHLQLSPADLRCFIVGREELQDHLHSILSGVDERTGGHTVLCDDCENATLTWLSSRLQADASSPYGTWLLRDLQDIAVNGYPRLVFVHYLCEMAFRLRIKEFIRHLQEVIPRYFMLRT</sequence>
<evidence type="ECO:0000313" key="2">
    <source>
        <dbReference type="EMBL" id="OJA12465.1"/>
    </source>
</evidence>
<dbReference type="Proteomes" id="UP000183567">
    <property type="component" value="Unassembled WGS sequence"/>
</dbReference>
<comment type="caution">
    <text evidence="2">The sequence shown here is derived from an EMBL/GenBank/DDBJ whole genome shotgun (WGS) entry which is preliminary data.</text>
</comment>
<dbReference type="EMBL" id="LVVM01004650">
    <property type="protein sequence ID" value="OJA12465.1"/>
    <property type="molecule type" value="Genomic_DNA"/>
</dbReference>
<reference evidence="2 3" key="1">
    <citation type="submission" date="2016-03" db="EMBL/GenBank/DDBJ databases">
        <title>Comparative genomics of the ectomycorrhizal sister species Rhizopogon vinicolor and Rhizopogon vesiculosus (Basidiomycota: Boletales) reveals a divergence of the mating type B locus.</title>
        <authorList>
            <person name="Mujic A.B."/>
            <person name="Kuo A."/>
            <person name="Tritt A."/>
            <person name="Lipzen A."/>
            <person name="Chen C."/>
            <person name="Johnson J."/>
            <person name="Sharma A."/>
            <person name="Barry K."/>
            <person name="Grigoriev I.V."/>
            <person name="Spatafora J.W."/>
        </authorList>
    </citation>
    <scope>NUCLEOTIDE SEQUENCE [LARGE SCALE GENOMIC DNA]</scope>
    <source>
        <strain evidence="2 3">AM-OR11-056</strain>
    </source>
</reference>
<feature type="region of interest" description="Disordered" evidence="1">
    <location>
        <begin position="1"/>
        <end position="29"/>
    </location>
</feature>
<dbReference type="STRING" id="180088.A0A1J8QFV5"/>
<dbReference type="AlphaFoldDB" id="A0A1J8QFV5"/>
<proteinExistence type="predicted"/>
<accession>A0A1J8QFV5</accession>
<evidence type="ECO:0008006" key="4">
    <source>
        <dbReference type="Google" id="ProtNLM"/>
    </source>
</evidence>
<name>A0A1J8QFV5_9AGAM</name>
<dbReference type="OrthoDB" id="2799068at2759"/>
<gene>
    <name evidence="2" type="ORF">AZE42_10511</name>
</gene>